<accession>A0A1X2GHN0</accession>
<organism evidence="3 4">
    <name type="scientific">Hesseltinella vesiculosa</name>
    <dbReference type="NCBI Taxonomy" id="101127"/>
    <lineage>
        <taxon>Eukaryota</taxon>
        <taxon>Fungi</taxon>
        <taxon>Fungi incertae sedis</taxon>
        <taxon>Mucoromycota</taxon>
        <taxon>Mucoromycotina</taxon>
        <taxon>Mucoromycetes</taxon>
        <taxon>Mucorales</taxon>
        <taxon>Cunninghamellaceae</taxon>
        <taxon>Hesseltinella</taxon>
    </lineage>
</organism>
<dbReference type="EMBL" id="MCGT01000014">
    <property type="protein sequence ID" value="ORX53990.1"/>
    <property type="molecule type" value="Genomic_DNA"/>
</dbReference>
<feature type="region of interest" description="Disordered" evidence="1">
    <location>
        <begin position="192"/>
        <end position="242"/>
    </location>
</feature>
<sequence length="301" mass="34513">MANRQSFVYQYRASLSSPLCPTTRPPHDLPPPFEKEIPSSSPIFDGHLYLRSDKKQWQWCLFRFDGVTLTCLSNQKVPLPPHLRKRTLPYDPTLPSFPLMPSQDNHRLFLCPTSPDHYLVPRWTVDMMNVSAVSLLQKKKRSPSRCFCVRTVHGQCYILKASNQKDLDHWLFALTKMWQFSQAARKHEIHMQSPSSAQPSVIPTIHPRHHSLPVPPPLPQHQPSIGTHVLPPSSHRQTHQRHLVPPQQPLYYSQFAKSSPHLSTPAPTFHHANASSPMVKMKNKIKIEKVVNRPPLPLLSL</sequence>
<name>A0A1X2GHN0_9FUNG</name>
<dbReference type="InterPro" id="IPR001849">
    <property type="entry name" value="PH_domain"/>
</dbReference>
<comment type="caution">
    <text evidence="3">The sequence shown here is derived from an EMBL/GenBank/DDBJ whole genome shotgun (WGS) entry which is preliminary data.</text>
</comment>
<evidence type="ECO:0000313" key="4">
    <source>
        <dbReference type="Proteomes" id="UP000242146"/>
    </source>
</evidence>
<reference evidence="3 4" key="1">
    <citation type="submission" date="2016-07" db="EMBL/GenBank/DDBJ databases">
        <title>Pervasive Adenine N6-methylation of Active Genes in Fungi.</title>
        <authorList>
            <consortium name="DOE Joint Genome Institute"/>
            <person name="Mondo S.J."/>
            <person name="Dannebaum R.O."/>
            <person name="Kuo R.C."/>
            <person name="Labutti K."/>
            <person name="Haridas S."/>
            <person name="Kuo A."/>
            <person name="Salamov A."/>
            <person name="Ahrendt S.R."/>
            <person name="Lipzen A."/>
            <person name="Sullivan W."/>
            <person name="Andreopoulos W.B."/>
            <person name="Clum A."/>
            <person name="Lindquist E."/>
            <person name="Daum C."/>
            <person name="Ramamoorthy G.K."/>
            <person name="Gryganskyi A."/>
            <person name="Culley D."/>
            <person name="Magnuson J.K."/>
            <person name="James T.Y."/>
            <person name="O'Malley M.A."/>
            <person name="Stajich J.E."/>
            <person name="Spatafora J.W."/>
            <person name="Visel A."/>
            <person name="Grigoriev I.V."/>
        </authorList>
    </citation>
    <scope>NUCLEOTIDE SEQUENCE [LARGE SCALE GENOMIC DNA]</scope>
    <source>
        <strain evidence="3 4">NRRL 3301</strain>
    </source>
</reference>
<evidence type="ECO:0000313" key="3">
    <source>
        <dbReference type="EMBL" id="ORX53990.1"/>
    </source>
</evidence>
<dbReference type="InterPro" id="IPR011993">
    <property type="entry name" value="PH-like_dom_sf"/>
</dbReference>
<dbReference type="SUPFAM" id="SSF50729">
    <property type="entry name" value="PH domain-like"/>
    <property type="match status" value="1"/>
</dbReference>
<feature type="compositionally biased region" description="Polar residues" evidence="1">
    <location>
        <begin position="192"/>
        <end position="201"/>
    </location>
</feature>
<protein>
    <recommendedName>
        <fullName evidence="2">PH domain-containing protein</fullName>
    </recommendedName>
</protein>
<dbReference type="SMART" id="SM00233">
    <property type="entry name" value="PH"/>
    <property type="match status" value="1"/>
</dbReference>
<dbReference type="OrthoDB" id="2412252at2759"/>
<dbReference type="PROSITE" id="PS50003">
    <property type="entry name" value="PH_DOMAIN"/>
    <property type="match status" value="1"/>
</dbReference>
<evidence type="ECO:0000256" key="1">
    <source>
        <dbReference type="SAM" id="MobiDB-lite"/>
    </source>
</evidence>
<dbReference type="AlphaFoldDB" id="A0A1X2GHN0"/>
<gene>
    <name evidence="3" type="ORF">DM01DRAFT_1041462</name>
</gene>
<feature type="domain" description="PH" evidence="2">
    <location>
        <begin position="41"/>
        <end position="179"/>
    </location>
</feature>
<dbReference type="Proteomes" id="UP000242146">
    <property type="component" value="Unassembled WGS sequence"/>
</dbReference>
<evidence type="ECO:0000259" key="2">
    <source>
        <dbReference type="PROSITE" id="PS50003"/>
    </source>
</evidence>
<proteinExistence type="predicted"/>
<dbReference type="Gene3D" id="2.30.29.30">
    <property type="entry name" value="Pleckstrin-homology domain (PH domain)/Phosphotyrosine-binding domain (PTB)"/>
    <property type="match status" value="1"/>
</dbReference>
<dbReference type="CDD" id="cd00821">
    <property type="entry name" value="PH"/>
    <property type="match status" value="1"/>
</dbReference>
<keyword evidence="4" id="KW-1185">Reference proteome</keyword>